<dbReference type="EnsemblProtists" id="PYU1_T007472">
    <property type="protein sequence ID" value="PYU1_T007472"/>
    <property type="gene ID" value="PYU1_G007456"/>
</dbReference>
<dbReference type="SUPFAM" id="SSF56112">
    <property type="entry name" value="Protein kinase-like (PK-like)"/>
    <property type="match status" value="1"/>
</dbReference>
<accession>K3WR78</accession>
<dbReference type="STRING" id="431595.K3WR78"/>
<proteinExistence type="predicted"/>
<reference evidence="3" key="3">
    <citation type="submission" date="2015-02" db="UniProtKB">
        <authorList>
            <consortium name="EnsemblProtists"/>
        </authorList>
    </citation>
    <scope>IDENTIFICATION</scope>
    <source>
        <strain evidence="3">DAOM BR144</strain>
    </source>
</reference>
<keyword evidence="4" id="KW-1185">Reference proteome</keyword>
<dbReference type="AlphaFoldDB" id="K3WR78"/>
<dbReference type="EMBL" id="GL376585">
    <property type="status" value="NOT_ANNOTATED_CDS"/>
    <property type="molecule type" value="Genomic_DNA"/>
</dbReference>
<dbReference type="OMA" id="MRENMEM"/>
<evidence type="ECO:0000256" key="1">
    <source>
        <dbReference type="SAM" id="MobiDB-lite"/>
    </source>
</evidence>
<dbReference type="GO" id="GO:0004713">
    <property type="term" value="F:protein tyrosine kinase activity"/>
    <property type="evidence" value="ECO:0007669"/>
    <property type="project" value="InterPro"/>
</dbReference>
<evidence type="ECO:0000259" key="2">
    <source>
        <dbReference type="PROSITE" id="PS50011"/>
    </source>
</evidence>
<dbReference type="PROSITE" id="PS50011">
    <property type="entry name" value="PROTEIN_KINASE_DOM"/>
    <property type="match status" value="1"/>
</dbReference>
<evidence type="ECO:0000313" key="3">
    <source>
        <dbReference type="EnsemblProtists" id="PYU1_T007472"/>
    </source>
</evidence>
<sequence>MGLCLSNCMPKGGGNIGEEIEKDLDDVNRSYIKQIDHATPFGTTALLAADEVMCLDVIGEGPFGTVYEGRYRGSTVAVKKMKMTAQPMKPSMRENMEMELQVEAGRMGTLRHPNTVLFMGACVQGEYFCIVSEFCTRGSLYNVLHAPKQTTQSSSGKKDKRGVDGQPLSRNNAPGSNG</sequence>
<dbReference type="VEuPathDB" id="FungiDB:PYU1_G007456"/>
<dbReference type="InterPro" id="IPR001245">
    <property type="entry name" value="Ser-Thr/Tyr_kinase_cat_dom"/>
</dbReference>
<feature type="compositionally biased region" description="Polar residues" evidence="1">
    <location>
        <begin position="168"/>
        <end position="178"/>
    </location>
</feature>
<reference evidence="4" key="1">
    <citation type="journal article" date="2010" name="Genome Biol.">
        <title>Genome sequence of the necrotrophic plant pathogen Pythium ultimum reveals original pathogenicity mechanisms and effector repertoire.</title>
        <authorList>
            <person name="Levesque C.A."/>
            <person name="Brouwer H."/>
            <person name="Cano L."/>
            <person name="Hamilton J.P."/>
            <person name="Holt C."/>
            <person name="Huitema E."/>
            <person name="Raffaele S."/>
            <person name="Robideau G.P."/>
            <person name="Thines M."/>
            <person name="Win J."/>
            <person name="Zerillo M.M."/>
            <person name="Beakes G.W."/>
            <person name="Boore J.L."/>
            <person name="Busam D."/>
            <person name="Dumas B."/>
            <person name="Ferriera S."/>
            <person name="Fuerstenberg S.I."/>
            <person name="Gachon C.M."/>
            <person name="Gaulin E."/>
            <person name="Govers F."/>
            <person name="Grenville-Briggs L."/>
            <person name="Horner N."/>
            <person name="Hostetler J."/>
            <person name="Jiang R.H."/>
            <person name="Johnson J."/>
            <person name="Krajaejun T."/>
            <person name="Lin H."/>
            <person name="Meijer H.J."/>
            <person name="Moore B."/>
            <person name="Morris P."/>
            <person name="Phuntmart V."/>
            <person name="Puiu D."/>
            <person name="Shetty J."/>
            <person name="Stajich J.E."/>
            <person name="Tripathy S."/>
            <person name="Wawra S."/>
            <person name="van West P."/>
            <person name="Whitty B.R."/>
            <person name="Coutinho P.M."/>
            <person name="Henrissat B."/>
            <person name="Martin F."/>
            <person name="Thomas P.D."/>
            <person name="Tyler B.M."/>
            <person name="De Vries R.P."/>
            <person name="Kamoun S."/>
            <person name="Yandell M."/>
            <person name="Tisserat N."/>
            <person name="Buell C.R."/>
        </authorList>
    </citation>
    <scope>NUCLEOTIDE SEQUENCE</scope>
    <source>
        <strain evidence="4">DAOM:BR144</strain>
    </source>
</reference>
<dbReference type="GO" id="GO:0004674">
    <property type="term" value="F:protein serine/threonine kinase activity"/>
    <property type="evidence" value="ECO:0007669"/>
    <property type="project" value="TreeGrafter"/>
</dbReference>
<dbReference type="SMART" id="SM00219">
    <property type="entry name" value="TyrKc"/>
    <property type="match status" value="1"/>
</dbReference>
<feature type="domain" description="Protein kinase" evidence="2">
    <location>
        <begin position="52"/>
        <end position="178"/>
    </location>
</feature>
<dbReference type="PANTHER" id="PTHR44329">
    <property type="entry name" value="SERINE/THREONINE-PROTEIN KINASE TNNI3K-RELATED"/>
    <property type="match status" value="1"/>
</dbReference>
<dbReference type="HOGENOM" id="CLU_1544104_0_0_1"/>
<dbReference type="InterPro" id="IPR051681">
    <property type="entry name" value="Ser/Thr_Kinases-Pseudokinases"/>
</dbReference>
<evidence type="ECO:0000313" key="4">
    <source>
        <dbReference type="Proteomes" id="UP000019132"/>
    </source>
</evidence>
<dbReference type="InterPro" id="IPR011009">
    <property type="entry name" value="Kinase-like_dom_sf"/>
</dbReference>
<name>K3WR78_GLOUD</name>
<dbReference type="InterPro" id="IPR000719">
    <property type="entry name" value="Prot_kinase_dom"/>
</dbReference>
<dbReference type="InterPro" id="IPR020635">
    <property type="entry name" value="Tyr_kinase_cat_dom"/>
</dbReference>
<dbReference type="Gene3D" id="3.30.200.20">
    <property type="entry name" value="Phosphorylase Kinase, domain 1"/>
    <property type="match status" value="1"/>
</dbReference>
<dbReference type="InParanoid" id="K3WR78"/>
<dbReference type="eggNOG" id="KOG0192">
    <property type="taxonomic scope" value="Eukaryota"/>
</dbReference>
<organism evidence="3 4">
    <name type="scientific">Globisporangium ultimum (strain ATCC 200006 / CBS 805.95 / DAOM BR144)</name>
    <name type="common">Pythium ultimum</name>
    <dbReference type="NCBI Taxonomy" id="431595"/>
    <lineage>
        <taxon>Eukaryota</taxon>
        <taxon>Sar</taxon>
        <taxon>Stramenopiles</taxon>
        <taxon>Oomycota</taxon>
        <taxon>Peronosporomycetes</taxon>
        <taxon>Pythiales</taxon>
        <taxon>Pythiaceae</taxon>
        <taxon>Globisporangium</taxon>
    </lineage>
</organism>
<reference evidence="4" key="2">
    <citation type="submission" date="2010-04" db="EMBL/GenBank/DDBJ databases">
        <authorList>
            <person name="Buell R."/>
            <person name="Hamilton J."/>
            <person name="Hostetler J."/>
        </authorList>
    </citation>
    <scope>NUCLEOTIDE SEQUENCE [LARGE SCALE GENOMIC DNA]</scope>
    <source>
        <strain evidence="4">DAOM:BR144</strain>
    </source>
</reference>
<protein>
    <recommendedName>
        <fullName evidence="2">Protein kinase domain-containing protein</fullName>
    </recommendedName>
</protein>
<dbReference type="Pfam" id="PF07714">
    <property type="entry name" value="PK_Tyr_Ser-Thr"/>
    <property type="match status" value="1"/>
</dbReference>
<dbReference type="GO" id="GO:0005524">
    <property type="term" value="F:ATP binding"/>
    <property type="evidence" value="ECO:0007669"/>
    <property type="project" value="InterPro"/>
</dbReference>
<feature type="region of interest" description="Disordered" evidence="1">
    <location>
        <begin position="148"/>
        <end position="178"/>
    </location>
</feature>
<dbReference type="Proteomes" id="UP000019132">
    <property type="component" value="Unassembled WGS sequence"/>
</dbReference>